<dbReference type="InterPro" id="IPR015424">
    <property type="entry name" value="PyrdxlP-dep_Trfase"/>
</dbReference>
<dbReference type="EMBL" id="JACYXJ010000001">
    <property type="protein sequence ID" value="MBD8875090.1"/>
    <property type="molecule type" value="Genomic_DNA"/>
</dbReference>
<dbReference type="InterPro" id="IPR015421">
    <property type="entry name" value="PyrdxlP-dep_Trfase_major"/>
</dbReference>
<evidence type="ECO:0000313" key="7">
    <source>
        <dbReference type="Proteomes" id="UP000615687"/>
    </source>
</evidence>
<dbReference type="InterPro" id="IPR000192">
    <property type="entry name" value="Aminotrans_V_dom"/>
</dbReference>
<dbReference type="PANTHER" id="PTHR43586">
    <property type="entry name" value="CYSTEINE DESULFURASE"/>
    <property type="match status" value="1"/>
</dbReference>
<evidence type="ECO:0000256" key="2">
    <source>
        <dbReference type="ARBA" id="ARBA00022898"/>
    </source>
</evidence>
<protein>
    <submittedName>
        <fullName evidence="6">Aminotransferase class V-fold PLP-dependent enzyme</fullName>
    </submittedName>
</protein>
<evidence type="ECO:0000259" key="5">
    <source>
        <dbReference type="Pfam" id="PF00266"/>
    </source>
</evidence>
<reference evidence="6 7" key="1">
    <citation type="submission" date="2020-09" db="EMBL/GenBank/DDBJ databases">
        <title>The genome sequence of type strain Labrenzia polysiphoniae KACC 19711.</title>
        <authorList>
            <person name="Liu Y."/>
        </authorList>
    </citation>
    <scope>NUCLEOTIDE SEQUENCE [LARGE SCALE GENOMIC DNA]</scope>
    <source>
        <strain evidence="6 7">KACC 19711</strain>
    </source>
</reference>
<name>A0ABR9C7M0_9HYPH</name>
<dbReference type="GO" id="GO:0008483">
    <property type="term" value="F:transaminase activity"/>
    <property type="evidence" value="ECO:0007669"/>
    <property type="project" value="UniProtKB-KW"/>
</dbReference>
<accession>A0ABR9C7M0</accession>
<sequence>MIDIKRIRSETPGCQHVLHFNSAGSSLMPAPVFDALQRVLRGENEVGGYEAERRAQDDIQAFYTEFAGLLNADPDEIAYIENATRAWDMVFYGLNLKAGDRVITHESEYASNYLAFLQQSRRLGFEIDLVPSDASGQIDVEALDGMIGPKTKLIAITHVPTQGGLVNPAAEVGKVAKKHGVIYLLDACQSVGQLQVDVAEIGCDMLSGTGRKFLRGPRGTGFLYVRKEILDQIDPPFVDLHSATWTETTGYELADGARRFQNWESFVAGRVGLMEAVRYARALGMSHIEDRVIKLAQDLRDELSTVNGVSVHDLGQKKSGIVTFTKDGIESKAIADTLRDQGIYVSVAPVTGARLDFEARNLPAMIRASVHYFNTHDEIARFVDAVKVIC</sequence>
<proteinExistence type="inferred from homology"/>
<keyword evidence="6" id="KW-0032">Aminotransferase</keyword>
<comment type="caution">
    <text evidence="6">The sequence shown here is derived from an EMBL/GenBank/DDBJ whole genome shotgun (WGS) entry which is preliminary data.</text>
</comment>
<evidence type="ECO:0000256" key="4">
    <source>
        <dbReference type="RuleBase" id="RU004504"/>
    </source>
</evidence>
<evidence type="ECO:0000256" key="1">
    <source>
        <dbReference type="ARBA" id="ARBA00001933"/>
    </source>
</evidence>
<organism evidence="6 7">
    <name type="scientific">Roseibium polysiphoniae</name>
    <dbReference type="NCBI Taxonomy" id="2571221"/>
    <lineage>
        <taxon>Bacteria</taxon>
        <taxon>Pseudomonadati</taxon>
        <taxon>Pseudomonadota</taxon>
        <taxon>Alphaproteobacteria</taxon>
        <taxon>Hyphomicrobiales</taxon>
        <taxon>Stappiaceae</taxon>
        <taxon>Roseibium</taxon>
    </lineage>
</organism>
<keyword evidence="6" id="KW-0808">Transferase</keyword>
<dbReference type="Gene3D" id="3.90.1150.10">
    <property type="entry name" value="Aspartate Aminotransferase, domain 1"/>
    <property type="match status" value="1"/>
</dbReference>
<keyword evidence="7" id="KW-1185">Reference proteome</keyword>
<feature type="domain" description="Aminotransferase class V" evidence="5">
    <location>
        <begin position="20"/>
        <end position="382"/>
    </location>
</feature>
<dbReference type="PROSITE" id="PS00595">
    <property type="entry name" value="AA_TRANSFER_CLASS_5"/>
    <property type="match status" value="1"/>
</dbReference>
<keyword evidence="2" id="KW-0663">Pyridoxal phosphate</keyword>
<comment type="cofactor">
    <cofactor evidence="1 4">
        <name>pyridoxal 5'-phosphate</name>
        <dbReference type="ChEBI" id="CHEBI:597326"/>
    </cofactor>
</comment>
<dbReference type="Pfam" id="PF00266">
    <property type="entry name" value="Aminotran_5"/>
    <property type="match status" value="1"/>
</dbReference>
<comment type="similarity">
    <text evidence="3">Belongs to the class-V pyridoxal-phosphate-dependent aminotransferase family.</text>
</comment>
<dbReference type="InterPro" id="IPR020578">
    <property type="entry name" value="Aminotrans_V_PyrdxlP_BS"/>
</dbReference>
<dbReference type="SUPFAM" id="SSF53383">
    <property type="entry name" value="PLP-dependent transferases"/>
    <property type="match status" value="1"/>
</dbReference>
<evidence type="ECO:0000313" key="6">
    <source>
        <dbReference type="EMBL" id="MBD8875090.1"/>
    </source>
</evidence>
<dbReference type="Gene3D" id="3.40.640.10">
    <property type="entry name" value="Type I PLP-dependent aspartate aminotransferase-like (Major domain)"/>
    <property type="match status" value="1"/>
</dbReference>
<dbReference type="InterPro" id="IPR015422">
    <property type="entry name" value="PyrdxlP-dep_Trfase_small"/>
</dbReference>
<gene>
    <name evidence="6" type="ORF">IG617_02205</name>
</gene>
<dbReference type="PANTHER" id="PTHR43586:SF24">
    <property type="entry name" value="BLR4730 PROTEIN"/>
    <property type="match status" value="1"/>
</dbReference>
<dbReference type="Proteomes" id="UP000615687">
    <property type="component" value="Unassembled WGS sequence"/>
</dbReference>
<evidence type="ECO:0000256" key="3">
    <source>
        <dbReference type="RuleBase" id="RU004075"/>
    </source>
</evidence>